<dbReference type="EMBL" id="JACIDU010000005">
    <property type="protein sequence ID" value="MBB4103018.1"/>
    <property type="molecule type" value="Genomic_DNA"/>
</dbReference>
<reference evidence="1 2" key="1">
    <citation type="submission" date="2020-08" db="EMBL/GenBank/DDBJ databases">
        <title>Genomic Encyclopedia of Type Strains, Phase IV (KMG-IV): sequencing the most valuable type-strain genomes for metagenomic binning, comparative biology and taxonomic classification.</title>
        <authorList>
            <person name="Goeker M."/>
        </authorList>
    </citation>
    <scope>NUCLEOTIDE SEQUENCE [LARGE SCALE GENOMIC DNA]</scope>
    <source>
        <strain evidence="1 2">DSM 26385</strain>
    </source>
</reference>
<accession>A0A7W6K0P9</accession>
<dbReference type="Proteomes" id="UP000584824">
    <property type="component" value="Unassembled WGS sequence"/>
</dbReference>
<dbReference type="AlphaFoldDB" id="A0A7W6K0P9"/>
<name>A0A7W6K0P9_9HYPH</name>
<protein>
    <submittedName>
        <fullName evidence="1">Uncharacterized protein</fullName>
    </submittedName>
</protein>
<gene>
    <name evidence="1" type="ORF">GGQ66_001573</name>
</gene>
<comment type="caution">
    <text evidence="1">The sequence shown here is derived from an EMBL/GenBank/DDBJ whole genome shotgun (WGS) entry which is preliminary data.</text>
</comment>
<evidence type="ECO:0000313" key="2">
    <source>
        <dbReference type="Proteomes" id="UP000584824"/>
    </source>
</evidence>
<sequence>MAWVKFTEDFDWWPSPQVTIAYKAGMTLNVTRRCAESAKAKGKAVSCASPRKALSVDGKAAP</sequence>
<keyword evidence="2" id="KW-1185">Reference proteome</keyword>
<evidence type="ECO:0000313" key="1">
    <source>
        <dbReference type="EMBL" id="MBB4103018.1"/>
    </source>
</evidence>
<proteinExistence type="predicted"/>
<organism evidence="1 2">
    <name type="scientific">Allorhizobium borbori</name>
    <dbReference type="NCBI Taxonomy" id="485907"/>
    <lineage>
        <taxon>Bacteria</taxon>
        <taxon>Pseudomonadati</taxon>
        <taxon>Pseudomonadota</taxon>
        <taxon>Alphaproteobacteria</taxon>
        <taxon>Hyphomicrobiales</taxon>
        <taxon>Rhizobiaceae</taxon>
        <taxon>Rhizobium/Agrobacterium group</taxon>
        <taxon>Allorhizobium</taxon>
    </lineage>
</organism>